<protein>
    <submittedName>
        <fullName evidence="1">Uncharacterized protein</fullName>
    </submittedName>
</protein>
<gene>
    <name evidence="1" type="ORF">BO79DRAFT_60832</name>
</gene>
<evidence type="ECO:0000313" key="2">
    <source>
        <dbReference type="Proteomes" id="UP000249748"/>
    </source>
</evidence>
<sequence length="149" mass="16016">MNPPGCMKYSVEAPAFASSRRRYGDQCSLISCIAVFLWAATPPASPTMNGSPQLLQAARFAGSNQKAMCVARHTSSLSTNSISQVLLISPVGGGYSVVSHFLLFQLQPVDILRVCLAVSLLIPQFQLLLFQSKSRPSRTLAGRLTQTTA</sequence>
<organism evidence="1 2">
    <name type="scientific">Aspergillus costaricaensis CBS 115574</name>
    <dbReference type="NCBI Taxonomy" id="1448317"/>
    <lineage>
        <taxon>Eukaryota</taxon>
        <taxon>Fungi</taxon>
        <taxon>Dikarya</taxon>
        <taxon>Ascomycota</taxon>
        <taxon>Pezizomycotina</taxon>
        <taxon>Eurotiomycetes</taxon>
        <taxon>Eurotiomycetidae</taxon>
        <taxon>Eurotiales</taxon>
        <taxon>Aspergillaceae</taxon>
        <taxon>Aspergillus</taxon>
        <taxon>Aspergillus subgen. Circumdati</taxon>
    </lineage>
</organism>
<proteinExistence type="predicted"/>
<accession>A0ACD1I142</accession>
<keyword evidence="2" id="KW-1185">Reference proteome</keyword>
<reference evidence="1" key="1">
    <citation type="submission" date="2018-02" db="EMBL/GenBank/DDBJ databases">
        <title>The genomes of Aspergillus section Nigri reveals drivers in fungal speciation.</title>
        <authorList>
            <consortium name="DOE Joint Genome Institute"/>
            <person name="Vesth T.C."/>
            <person name="Nybo J."/>
            <person name="Theobald S."/>
            <person name="Brandl J."/>
            <person name="Frisvad J.C."/>
            <person name="Nielsen K.F."/>
            <person name="Lyhne E.K."/>
            <person name="Kogle M.E."/>
            <person name="Kuo A."/>
            <person name="Riley R."/>
            <person name="Clum A."/>
            <person name="Nolan M."/>
            <person name="Lipzen A."/>
            <person name="Salamov A."/>
            <person name="Henrissat B."/>
            <person name="Wiebenga A."/>
            <person name="De vries R.P."/>
            <person name="Grigoriev I.V."/>
            <person name="Mortensen U.H."/>
            <person name="Andersen M.R."/>
            <person name="Baker S.E."/>
        </authorList>
    </citation>
    <scope>NUCLEOTIDE SEQUENCE</scope>
    <source>
        <strain evidence="1">CBS 115574</strain>
    </source>
</reference>
<dbReference type="Proteomes" id="UP000249748">
    <property type="component" value="Unassembled WGS sequence"/>
</dbReference>
<evidence type="ECO:0000313" key="1">
    <source>
        <dbReference type="EMBL" id="RAK83940.1"/>
    </source>
</evidence>
<dbReference type="EMBL" id="KZ824581">
    <property type="protein sequence ID" value="RAK83940.1"/>
    <property type="molecule type" value="Genomic_DNA"/>
</dbReference>
<name>A0ACD1I142_9EURO</name>